<name>E4X5S9_OIKDI</name>
<evidence type="ECO:0000256" key="1">
    <source>
        <dbReference type="ARBA" id="ARBA00023157"/>
    </source>
</evidence>
<keyword evidence="4" id="KW-1185">Reference proteome</keyword>
<dbReference type="SMART" id="SM00192">
    <property type="entry name" value="LDLa"/>
    <property type="match status" value="1"/>
</dbReference>
<dbReference type="Proteomes" id="UP000001307">
    <property type="component" value="Unassembled WGS sequence"/>
</dbReference>
<dbReference type="InterPro" id="IPR002172">
    <property type="entry name" value="LDrepeatLR_classA_rpt"/>
</dbReference>
<organism evidence="3">
    <name type="scientific">Oikopleura dioica</name>
    <name type="common">Tunicate</name>
    <dbReference type="NCBI Taxonomy" id="34765"/>
    <lineage>
        <taxon>Eukaryota</taxon>
        <taxon>Metazoa</taxon>
        <taxon>Chordata</taxon>
        <taxon>Tunicata</taxon>
        <taxon>Appendicularia</taxon>
        <taxon>Copelata</taxon>
        <taxon>Oikopleuridae</taxon>
        <taxon>Oikopleura</taxon>
    </lineage>
</organism>
<dbReference type="PROSITE" id="PS50068">
    <property type="entry name" value="LDLRA_2"/>
    <property type="match status" value="1"/>
</dbReference>
<dbReference type="CDD" id="cd00112">
    <property type="entry name" value="LDLa"/>
    <property type="match status" value="1"/>
</dbReference>
<dbReference type="InterPro" id="IPR036055">
    <property type="entry name" value="LDL_receptor-like_sf"/>
</dbReference>
<dbReference type="InterPro" id="IPR023415">
    <property type="entry name" value="LDLR_class-A_CS"/>
</dbReference>
<dbReference type="OrthoDB" id="8831087at2759"/>
<accession>E4X5S9</accession>
<dbReference type="Pfam" id="PF00057">
    <property type="entry name" value="Ldl_recept_a"/>
    <property type="match status" value="1"/>
</dbReference>
<dbReference type="AlphaFoldDB" id="E4X5S9"/>
<dbReference type="PROSITE" id="PS01209">
    <property type="entry name" value="LDLRA_1"/>
    <property type="match status" value="1"/>
</dbReference>
<feature type="disulfide bond" evidence="2">
    <location>
        <begin position="35"/>
        <end position="50"/>
    </location>
</feature>
<dbReference type="Gene3D" id="4.10.400.10">
    <property type="entry name" value="Low-density Lipoprotein Receptor"/>
    <property type="match status" value="1"/>
</dbReference>
<gene>
    <name evidence="3" type="ORF">GSOID_T00002509001</name>
</gene>
<reference evidence="3" key="1">
    <citation type="journal article" date="2010" name="Science">
        <title>Plasticity of animal genome architecture unmasked by rapid evolution of a pelagic tunicate.</title>
        <authorList>
            <person name="Denoeud F."/>
            <person name="Henriet S."/>
            <person name="Mungpakdee S."/>
            <person name="Aury J.M."/>
            <person name="Da Silva C."/>
            <person name="Brinkmann H."/>
            <person name="Mikhaleva J."/>
            <person name="Olsen L.C."/>
            <person name="Jubin C."/>
            <person name="Canestro C."/>
            <person name="Bouquet J.M."/>
            <person name="Danks G."/>
            <person name="Poulain J."/>
            <person name="Campsteijn C."/>
            <person name="Adamski M."/>
            <person name="Cross I."/>
            <person name="Yadetie F."/>
            <person name="Muffato M."/>
            <person name="Louis A."/>
            <person name="Butcher S."/>
            <person name="Tsagkogeorga G."/>
            <person name="Konrad A."/>
            <person name="Singh S."/>
            <person name="Jensen M.F."/>
            <person name="Cong E.H."/>
            <person name="Eikeseth-Otteraa H."/>
            <person name="Noel B."/>
            <person name="Anthouard V."/>
            <person name="Porcel B.M."/>
            <person name="Kachouri-Lafond R."/>
            <person name="Nishino A."/>
            <person name="Ugolini M."/>
            <person name="Chourrout P."/>
            <person name="Nishida H."/>
            <person name="Aasland R."/>
            <person name="Huzurbazar S."/>
            <person name="Westhof E."/>
            <person name="Delsuc F."/>
            <person name="Lehrach H."/>
            <person name="Reinhardt R."/>
            <person name="Weissenbach J."/>
            <person name="Roy S.W."/>
            <person name="Artiguenave F."/>
            <person name="Postlethwait J.H."/>
            <person name="Manak J.R."/>
            <person name="Thompson E.M."/>
            <person name="Jaillon O."/>
            <person name="Du Pasquier L."/>
            <person name="Boudinot P."/>
            <person name="Liberles D.A."/>
            <person name="Volff J.N."/>
            <person name="Philippe H."/>
            <person name="Lenhard B."/>
            <person name="Roest Crollius H."/>
            <person name="Wincker P."/>
            <person name="Chourrout D."/>
        </authorList>
    </citation>
    <scope>NUCLEOTIDE SEQUENCE [LARGE SCALE GENOMIC DNA]</scope>
</reference>
<evidence type="ECO:0000256" key="2">
    <source>
        <dbReference type="PROSITE-ProRule" id="PRU00124"/>
    </source>
</evidence>
<evidence type="ECO:0000313" key="3">
    <source>
        <dbReference type="EMBL" id="CBY07529.1"/>
    </source>
</evidence>
<dbReference type="InParanoid" id="E4X5S9"/>
<sequence>MASRRKRKEKRCNKKTQFQCFDSHGDYCITREWVCDRVPDCENGADEVDCGNEDSSSAELQDEVQSKSNEKCPEFMKCVDGKCVEESSISIISDRT</sequence>
<proteinExistence type="predicted"/>
<dbReference type="SUPFAM" id="SSF57424">
    <property type="entry name" value="LDL receptor-like module"/>
    <property type="match status" value="1"/>
</dbReference>
<keyword evidence="1 2" id="KW-1015">Disulfide bond</keyword>
<dbReference type="EMBL" id="FN653026">
    <property type="protein sequence ID" value="CBY07529.1"/>
    <property type="molecule type" value="Genomic_DNA"/>
</dbReference>
<evidence type="ECO:0000313" key="4">
    <source>
        <dbReference type="Proteomes" id="UP000001307"/>
    </source>
</evidence>
<comment type="caution">
    <text evidence="2">Lacks conserved residue(s) required for the propagation of feature annotation.</text>
</comment>
<protein>
    <submittedName>
        <fullName evidence="3">Uncharacterized protein</fullName>
    </submittedName>
</protein>